<dbReference type="Proteomes" id="UP000254621">
    <property type="component" value="Unassembled WGS sequence"/>
</dbReference>
<reference evidence="2 4" key="1">
    <citation type="journal article" date="2015" name="Genome Announc.">
        <title>Expanding the biotechnology potential of lactobacilli through comparative genomics of 213 strains and associated genera.</title>
        <authorList>
            <person name="Sun Z."/>
            <person name="Harris H.M."/>
            <person name="McCann A."/>
            <person name="Guo C."/>
            <person name="Argimon S."/>
            <person name="Zhang W."/>
            <person name="Yang X."/>
            <person name="Jeffery I.B."/>
            <person name="Cooney J.C."/>
            <person name="Kagawa T.F."/>
            <person name="Liu W."/>
            <person name="Song Y."/>
            <person name="Salvetti E."/>
            <person name="Wrobel A."/>
            <person name="Rasinkangas P."/>
            <person name="Parkhill J."/>
            <person name="Rea M.C."/>
            <person name="O'Sullivan O."/>
            <person name="Ritari J."/>
            <person name="Douillard F.P."/>
            <person name="Paul Ross R."/>
            <person name="Yang R."/>
            <person name="Briner A.E."/>
            <person name="Felis G.E."/>
            <person name="de Vos W.M."/>
            <person name="Barrangou R."/>
            <person name="Klaenhammer T.R."/>
            <person name="Caufield P.W."/>
            <person name="Cui Y."/>
            <person name="Zhang H."/>
            <person name="O'Toole P.W."/>
        </authorList>
    </citation>
    <scope>NUCLEOTIDE SEQUENCE [LARGE SCALE GENOMIC DNA]</scope>
    <source>
        <strain evidence="2 4">DSM 20410</strain>
    </source>
</reference>
<name>A0A0R2H926_WEIVI</name>
<gene>
    <name evidence="2" type="ORF">IV50_GL000331</name>
    <name evidence="3" type="ORF">NCTC13645_01549</name>
</gene>
<dbReference type="AlphaFoldDB" id="A0A0R2H926"/>
<evidence type="ECO:0000259" key="1">
    <source>
        <dbReference type="Pfam" id="PF14493"/>
    </source>
</evidence>
<evidence type="ECO:0000313" key="3">
    <source>
        <dbReference type="EMBL" id="SUP59295.1"/>
    </source>
</evidence>
<proteinExistence type="predicted"/>
<evidence type="ECO:0000313" key="2">
    <source>
        <dbReference type="EMBL" id="KRN47061.1"/>
    </source>
</evidence>
<dbReference type="STRING" id="1629.IV50_GL000331"/>
<dbReference type="EMBL" id="JQBM01000001">
    <property type="protein sequence ID" value="KRN47061.1"/>
    <property type="molecule type" value="Genomic_DNA"/>
</dbReference>
<dbReference type="OrthoDB" id="2146354at2"/>
<sequence>MNPEFYLTLFSKQQPRRSHVIFALIKQQTTGSAEYWGLRYQLLDWFGLLPQLRKNEYKQALQQLQQNKDLEQIEPGLYLLTEKGDKVRMQYAQQHYLPQQNAARIQYQTGAFMPLFLQANQVVSEWSYHNRQYYPMQASLKQRQSLKQWFKNQDKTQLVPHWFNTLKAFLTTLPEATANSLAASWVGHETAGLNYDQMDLPKTWTEFDFYLWQLEQYTALLIYLEQHTTIEDPIVQLYAIVGKRMQFPTSLQTSFDAAKNGQTLVDIAHTRQLKLGTVQEHLLTAAIWLPLDQFPYEQYLTKDLKGTFAQKLTDPDIDAWRFKTVRETADIQEFFNFRLYAIWQTKREQGHA</sequence>
<reference evidence="3 5" key="2">
    <citation type="submission" date="2018-06" db="EMBL/GenBank/DDBJ databases">
        <authorList>
            <consortium name="Pathogen Informatics"/>
            <person name="Doyle S."/>
        </authorList>
    </citation>
    <scope>NUCLEOTIDE SEQUENCE [LARGE SCALE GENOMIC DNA]</scope>
    <source>
        <strain evidence="3 5">NCTC13645</strain>
    </source>
</reference>
<accession>A0A0R2H926</accession>
<evidence type="ECO:0000313" key="5">
    <source>
        <dbReference type="Proteomes" id="UP000254621"/>
    </source>
</evidence>
<protein>
    <recommendedName>
        <fullName evidence="1">Helicase Helix-turn-helix domain-containing protein</fullName>
    </recommendedName>
</protein>
<dbReference type="PATRIC" id="fig|1629.5.peg.334"/>
<dbReference type="Proteomes" id="UP000051992">
    <property type="component" value="Unassembled WGS sequence"/>
</dbReference>
<keyword evidence="4" id="KW-1185">Reference proteome</keyword>
<dbReference type="RefSeq" id="WP_057744112.1">
    <property type="nucleotide sequence ID" value="NZ_BJLU01000003.1"/>
</dbReference>
<feature type="domain" description="Helicase Helix-turn-helix" evidence="1">
    <location>
        <begin position="251"/>
        <end position="339"/>
    </location>
</feature>
<dbReference type="InterPro" id="IPR029491">
    <property type="entry name" value="Helicase_HTH"/>
</dbReference>
<dbReference type="Pfam" id="PF14493">
    <property type="entry name" value="HTH_40"/>
    <property type="match status" value="1"/>
</dbReference>
<dbReference type="EMBL" id="UHIV01000004">
    <property type="protein sequence ID" value="SUP59295.1"/>
    <property type="molecule type" value="Genomic_DNA"/>
</dbReference>
<evidence type="ECO:0000313" key="4">
    <source>
        <dbReference type="Proteomes" id="UP000051992"/>
    </source>
</evidence>
<organism evidence="2 4">
    <name type="scientific">Weissella viridescens</name>
    <name type="common">Lactobacillus viridescens</name>
    <dbReference type="NCBI Taxonomy" id="1629"/>
    <lineage>
        <taxon>Bacteria</taxon>
        <taxon>Bacillati</taxon>
        <taxon>Bacillota</taxon>
        <taxon>Bacilli</taxon>
        <taxon>Lactobacillales</taxon>
        <taxon>Lactobacillaceae</taxon>
        <taxon>Weissella</taxon>
    </lineage>
</organism>